<evidence type="ECO:0000313" key="3">
    <source>
        <dbReference type="EMBL" id="RKP05279.1"/>
    </source>
</evidence>
<dbReference type="EMBL" id="KZ993188">
    <property type="protein sequence ID" value="RKP05279.1"/>
    <property type="molecule type" value="Genomic_DNA"/>
</dbReference>
<dbReference type="GO" id="GO:0016020">
    <property type="term" value="C:membrane"/>
    <property type="evidence" value="ECO:0007669"/>
    <property type="project" value="InterPro"/>
</dbReference>
<dbReference type="GO" id="GO:0140359">
    <property type="term" value="F:ABC-type transporter activity"/>
    <property type="evidence" value="ECO:0007669"/>
    <property type="project" value="InterPro"/>
</dbReference>
<dbReference type="GO" id="GO:0005319">
    <property type="term" value="F:lipid transporter activity"/>
    <property type="evidence" value="ECO:0007669"/>
    <property type="project" value="TreeGrafter"/>
</dbReference>
<evidence type="ECO:0000256" key="2">
    <source>
        <dbReference type="SAM" id="Phobius"/>
    </source>
</evidence>
<reference evidence="4" key="1">
    <citation type="journal article" date="2018" name="Nat. Microbiol.">
        <title>Leveraging single-cell genomics to expand the fungal tree of life.</title>
        <authorList>
            <person name="Ahrendt S.R."/>
            <person name="Quandt C.A."/>
            <person name="Ciobanu D."/>
            <person name="Clum A."/>
            <person name="Salamov A."/>
            <person name="Andreopoulos B."/>
            <person name="Cheng J.F."/>
            <person name="Woyke T."/>
            <person name="Pelin A."/>
            <person name="Henrissat B."/>
            <person name="Reynolds N.K."/>
            <person name="Benny G.L."/>
            <person name="Smith M.E."/>
            <person name="James T.Y."/>
            <person name="Grigoriev I.V."/>
        </authorList>
    </citation>
    <scope>NUCLEOTIDE SEQUENCE [LARGE SCALE GENOMIC DNA]</scope>
    <source>
        <strain evidence="4">RSA 1356</strain>
    </source>
</reference>
<accession>A0A4V1IVU5</accession>
<keyword evidence="4" id="KW-1185">Reference proteome</keyword>
<gene>
    <name evidence="3" type="ORF">THASP1DRAFT_32880</name>
</gene>
<keyword evidence="2" id="KW-0812">Transmembrane</keyword>
<feature type="region of interest" description="Disordered" evidence="1">
    <location>
        <begin position="1"/>
        <end position="26"/>
    </location>
</feature>
<dbReference type="PANTHER" id="PTHR19229:SF205">
    <property type="entry name" value="ABC TRANSPORTER A FAMILY MEMBER 1-RELATED"/>
    <property type="match status" value="1"/>
</dbReference>
<dbReference type="InterPro" id="IPR026082">
    <property type="entry name" value="ABCA"/>
</dbReference>
<dbReference type="OrthoDB" id="2130573at2759"/>
<dbReference type="AlphaFoldDB" id="A0A4V1IVU5"/>
<name>A0A4V1IVU5_9FUNG</name>
<organism evidence="3 4">
    <name type="scientific">Thamnocephalis sphaerospora</name>
    <dbReference type="NCBI Taxonomy" id="78915"/>
    <lineage>
        <taxon>Eukaryota</taxon>
        <taxon>Fungi</taxon>
        <taxon>Fungi incertae sedis</taxon>
        <taxon>Zoopagomycota</taxon>
        <taxon>Zoopagomycotina</taxon>
        <taxon>Zoopagomycetes</taxon>
        <taxon>Zoopagales</taxon>
        <taxon>Sigmoideomycetaceae</taxon>
        <taxon>Thamnocephalis</taxon>
    </lineage>
</organism>
<dbReference type="Proteomes" id="UP000271241">
    <property type="component" value="Unassembled WGS sequence"/>
</dbReference>
<dbReference type="STRING" id="78915.A0A4V1IVU5"/>
<proteinExistence type="predicted"/>
<dbReference type="PANTHER" id="PTHR19229">
    <property type="entry name" value="ATP-BINDING CASSETTE TRANSPORTER SUBFAMILY A ABCA"/>
    <property type="match status" value="1"/>
</dbReference>
<sequence length="325" mass="36324">MRLPLRQRGTGPREMLPTKSYAPPASVKGRLRGRPLFNRQLKVLLWKQYILLASHKRHWISTAIQLFGVPLLVLLVLFIVQQAMGGDGQSSVNAGRVTWDVPGLDKCTPQRGISCVTLMYTPDNEETTQIMSKFASNNAKRVSKAPALESGALSLDAEPSRDLGIIAVPSKEFIYDFAMKQPMSSHYAIAFDKQTSGGNTNYQYQIWYNFTSTSNNTVYPDSSPLEGSSRDTRLDDPFGSSLLSIMRGVDEAILASVDSSAPTEIRARLRNFPDIGRSVYMANKDSVWFFGGIFLFLPSMLLFITTLTTIVREKSLRLRECMDMM</sequence>
<keyword evidence="2" id="KW-1133">Transmembrane helix</keyword>
<feature type="transmembrane region" description="Helical" evidence="2">
    <location>
        <begin position="59"/>
        <end position="80"/>
    </location>
</feature>
<keyword evidence="2" id="KW-0472">Membrane</keyword>
<protein>
    <submittedName>
        <fullName evidence="3">Uncharacterized protein</fullName>
    </submittedName>
</protein>
<feature type="transmembrane region" description="Helical" evidence="2">
    <location>
        <begin position="287"/>
        <end position="310"/>
    </location>
</feature>
<evidence type="ECO:0000256" key="1">
    <source>
        <dbReference type="SAM" id="MobiDB-lite"/>
    </source>
</evidence>
<evidence type="ECO:0000313" key="4">
    <source>
        <dbReference type="Proteomes" id="UP000271241"/>
    </source>
</evidence>